<accession>A0ABP8N4C3</accession>
<dbReference type="RefSeq" id="WP_345245044.1">
    <property type="nucleotide sequence ID" value="NZ_BAABHD010000032.1"/>
</dbReference>
<comment type="caution">
    <text evidence="2">The sequence shown here is derived from an EMBL/GenBank/DDBJ whole genome shotgun (WGS) entry which is preliminary data.</text>
</comment>
<feature type="transmembrane region" description="Helical" evidence="1">
    <location>
        <begin position="280"/>
        <end position="301"/>
    </location>
</feature>
<gene>
    <name evidence="2" type="ORF">GCM10023189_33660</name>
</gene>
<keyword evidence="1" id="KW-1133">Transmembrane helix</keyword>
<keyword evidence="3" id="KW-1185">Reference proteome</keyword>
<dbReference type="Proteomes" id="UP001501175">
    <property type="component" value="Unassembled WGS sequence"/>
</dbReference>
<evidence type="ECO:0008006" key="4">
    <source>
        <dbReference type="Google" id="ProtNLM"/>
    </source>
</evidence>
<keyword evidence="1" id="KW-0472">Membrane</keyword>
<organism evidence="2 3">
    <name type="scientific">Nibrella saemangeumensis</name>
    <dbReference type="NCBI Taxonomy" id="1084526"/>
    <lineage>
        <taxon>Bacteria</taxon>
        <taxon>Pseudomonadati</taxon>
        <taxon>Bacteroidota</taxon>
        <taxon>Cytophagia</taxon>
        <taxon>Cytophagales</taxon>
        <taxon>Spirosomataceae</taxon>
        <taxon>Nibrella</taxon>
    </lineage>
</organism>
<feature type="transmembrane region" description="Helical" evidence="1">
    <location>
        <begin position="12"/>
        <end position="32"/>
    </location>
</feature>
<feature type="transmembrane region" description="Helical" evidence="1">
    <location>
        <begin position="226"/>
        <end position="246"/>
    </location>
</feature>
<keyword evidence="1" id="KW-0812">Transmembrane</keyword>
<evidence type="ECO:0000313" key="3">
    <source>
        <dbReference type="Proteomes" id="UP001501175"/>
    </source>
</evidence>
<feature type="transmembrane region" description="Helical" evidence="1">
    <location>
        <begin position="119"/>
        <end position="140"/>
    </location>
</feature>
<dbReference type="EMBL" id="BAABHD010000032">
    <property type="protein sequence ID" value="GAA4459661.1"/>
    <property type="molecule type" value="Genomic_DNA"/>
</dbReference>
<protein>
    <recommendedName>
        <fullName evidence="4">4-amino-4-deoxy-L-arabinose transferase</fullName>
    </recommendedName>
</protein>
<feature type="transmembrane region" description="Helical" evidence="1">
    <location>
        <begin position="91"/>
        <end position="112"/>
    </location>
</feature>
<proteinExistence type="predicted"/>
<feature type="transmembrane region" description="Helical" evidence="1">
    <location>
        <begin position="308"/>
        <end position="329"/>
    </location>
</feature>
<name>A0ABP8N4C3_9BACT</name>
<feature type="transmembrane region" description="Helical" evidence="1">
    <location>
        <begin position="152"/>
        <end position="168"/>
    </location>
</feature>
<evidence type="ECO:0000256" key="1">
    <source>
        <dbReference type="SAM" id="Phobius"/>
    </source>
</evidence>
<evidence type="ECO:0000313" key="2">
    <source>
        <dbReference type="EMBL" id="GAA4459661.1"/>
    </source>
</evidence>
<reference evidence="3" key="1">
    <citation type="journal article" date="2019" name="Int. J. Syst. Evol. Microbiol.">
        <title>The Global Catalogue of Microorganisms (GCM) 10K type strain sequencing project: providing services to taxonomists for standard genome sequencing and annotation.</title>
        <authorList>
            <consortium name="The Broad Institute Genomics Platform"/>
            <consortium name="The Broad Institute Genome Sequencing Center for Infectious Disease"/>
            <person name="Wu L."/>
            <person name="Ma J."/>
        </authorList>
    </citation>
    <scope>NUCLEOTIDE SEQUENCE [LARGE SCALE GENOMIC DNA]</scope>
    <source>
        <strain evidence="3">JCM 17927</strain>
    </source>
</reference>
<feature type="transmembrane region" description="Helical" evidence="1">
    <location>
        <begin position="379"/>
        <end position="398"/>
    </location>
</feature>
<sequence>MTTTQPRPNGGRSVWAILTAVSALLLLLFFGFKVIRFQALYYTYNDMYIFLQASSSWMDGRPLLYENIWGYDNRIHNNYAMLLWGPLIYSWGAYGAFLAQFLLFLTSYGLLFRQLSRQLPAWVSWTLLAVMLLGPVWFWFNEHPGIGWHPELMYLPLSILFLLALHGVHRNRRYTGWFLLTAALIVLVKEDGALLGGCLHLSYRCLQYLRSNPNKSVFGIVTTRQFWLIAVGWALVFCAGMLWLSYQNRSLEPEPRLQQALTAIAQGIRQKAFIRWNLTVLVHTILLLVPGFLLLVFFLWLTGFRQAGSLVLVFIVAQVLVLVSNWVQASTYYGTNPYYYLVSLTWPPRFVLMYALAVCYLVGMLLVFGPRLRPARGRVVAGVTGVLFLVQVPIVHLARPDFHFPTVLHDAFAYRYDPVKLPLLPESDVTVIRRLVAALPPRSNVYVFDYLIPFFHQHYNIWPTGNHWEEADLAIIPNDDFQKLTEKMPMKQPYRTVRLRTYTIHVTPAFEPYLNQSLRP</sequence>
<feature type="transmembrane region" description="Helical" evidence="1">
    <location>
        <begin position="349"/>
        <end position="367"/>
    </location>
</feature>